<name>A0A329Y8F4_RHITR</name>
<dbReference type="AlphaFoldDB" id="A0A329Y8F4"/>
<dbReference type="EMBL" id="QMKK01000054">
    <property type="protein sequence ID" value="RAX38192.1"/>
    <property type="molecule type" value="Genomic_DNA"/>
</dbReference>
<reference evidence="1 2" key="1">
    <citation type="submission" date="2018-06" db="EMBL/GenBank/DDBJ databases">
        <title>Whole Genome Sequence of an efficient microsymbiont, Rhizobium tropici.</title>
        <authorList>
            <person name="Srinivasan R."/>
            <person name="Singh H.V."/>
            <person name="Srivastava R."/>
            <person name="Kumari B."/>
            <person name="Radhakrishna A."/>
        </authorList>
    </citation>
    <scope>NUCLEOTIDE SEQUENCE [LARGE SCALE GENOMIC DNA]</scope>
    <source>
        <strain evidence="1 2">IGFRI Rhizo-19</strain>
    </source>
</reference>
<accession>A0A329Y8F4</accession>
<dbReference type="Proteomes" id="UP000251205">
    <property type="component" value="Unassembled WGS sequence"/>
</dbReference>
<evidence type="ECO:0000313" key="2">
    <source>
        <dbReference type="Proteomes" id="UP000251205"/>
    </source>
</evidence>
<comment type="caution">
    <text evidence="1">The sequence shown here is derived from an EMBL/GenBank/DDBJ whole genome shotgun (WGS) entry which is preliminary data.</text>
</comment>
<sequence>MGGKLACHFVGYGEKAEKSPYSSAPSCPLGTICSLTGLTSGYAHCSGRRRRDAASRDGTISQR</sequence>
<proteinExistence type="predicted"/>
<evidence type="ECO:0000313" key="1">
    <source>
        <dbReference type="EMBL" id="RAX38192.1"/>
    </source>
</evidence>
<protein>
    <submittedName>
        <fullName evidence="1">Uncharacterized protein</fullName>
    </submittedName>
</protein>
<organism evidence="1 2">
    <name type="scientific">Rhizobium tropici</name>
    <dbReference type="NCBI Taxonomy" id="398"/>
    <lineage>
        <taxon>Bacteria</taxon>
        <taxon>Pseudomonadati</taxon>
        <taxon>Pseudomonadota</taxon>
        <taxon>Alphaproteobacteria</taxon>
        <taxon>Hyphomicrobiales</taxon>
        <taxon>Rhizobiaceae</taxon>
        <taxon>Rhizobium/Agrobacterium group</taxon>
        <taxon>Rhizobium</taxon>
    </lineage>
</organism>
<gene>
    <name evidence="1" type="ORF">DQ393_26605</name>
</gene>